<dbReference type="AlphaFoldDB" id="A0A846XPC4"/>
<proteinExistence type="predicted"/>
<accession>A0A846XPC4</accession>
<evidence type="ECO:0000313" key="2">
    <source>
        <dbReference type="Proteomes" id="UP000565715"/>
    </source>
</evidence>
<protein>
    <recommendedName>
        <fullName evidence="3">PE family protein</fullName>
    </recommendedName>
</protein>
<dbReference type="EMBL" id="JAAXOO010000009">
    <property type="protein sequence ID" value="NKY37397.1"/>
    <property type="molecule type" value="Genomic_DNA"/>
</dbReference>
<reference evidence="1 2" key="1">
    <citation type="submission" date="2020-04" db="EMBL/GenBank/DDBJ databases">
        <title>MicrobeNet Type strains.</title>
        <authorList>
            <person name="Nicholson A.C."/>
        </authorList>
    </citation>
    <scope>NUCLEOTIDE SEQUENCE [LARGE SCALE GENOMIC DNA]</scope>
    <source>
        <strain evidence="1 2">DSM 45078</strain>
    </source>
</reference>
<dbReference type="Proteomes" id="UP000565715">
    <property type="component" value="Unassembled WGS sequence"/>
</dbReference>
<name>A0A846XPC4_9NOCA</name>
<sequence length="134" mass="13365">MSLPELGQGVARQLYAAATAGGTDSFTLTEDVALRLASACDALVADLEAARTGGRQLAAAAGAAGFPDLPTGHALASGFSAKSVEYLDTLTALQETALRFKAAYLAAAGLLTEADLANRAALAVAMHAEGGGND</sequence>
<gene>
    <name evidence="1" type="ORF">HGA13_30665</name>
</gene>
<organism evidence="1 2">
    <name type="scientific">Nocardia speluncae</name>
    <dbReference type="NCBI Taxonomy" id="419477"/>
    <lineage>
        <taxon>Bacteria</taxon>
        <taxon>Bacillati</taxon>
        <taxon>Actinomycetota</taxon>
        <taxon>Actinomycetes</taxon>
        <taxon>Mycobacteriales</taxon>
        <taxon>Nocardiaceae</taxon>
        <taxon>Nocardia</taxon>
    </lineage>
</organism>
<keyword evidence="2" id="KW-1185">Reference proteome</keyword>
<comment type="caution">
    <text evidence="1">The sequence shown here is derived from an EMBL/GenBank/DDBJ whole genome shotgun (WGS) entry which is preliminary data.</text>
</comment>
<evidence type="ECO:0000313" key="1">
    <source>
        <dbReference type="EMBL" id="NKY37397.1"/>
    </source>
</evidence>
<evidence type="ECO:0008006" key="3">
    <source>
        <dbReference type="Google" id="ProtNLM"/>
    </source>
</evidence>
<dbReference type="RefSeq" id="WP_068044341.1">
    <property type="nucleotide sequence ID" value="NZ_JAAXOO010000009.1"/>
</dbReference>